<evidence type="ECO:0000313" key="11">
    <source>
        <dbReference type="Proteomes" id="UP001551675"/>
    </source>
</evidence>
<keyword evidence="7 10" id="KW-0503">Monooxygenase</keyword>
<dbReference type="Gene3D" id="3.20.20.70">
    <property type="entry name" value="Aldolase class I"/>
    <property type="match status" value="1"/>
</dbReference>
<accession>A0ABV3G8D6</accession>
<comment type="cofactor">
    <cofactor evidence="1">
        <name>FMN</name>
        <dbReference type="ChEBI" id="CHEBI:58210"/>
    </cofactor>
</comment>
<comment type="caution">
    <text evidence="10">The sequence shown here is derived from an EMBL/GenBank/DDBJ whole genome shotgun (WGS) entry which is preliminary data.</text>
</comment>
<keyword evidence="4" id="KW-0285">Flavoprotein</keyword>
<sequence length="343" mass="35422">MLDRILHSLAHPVVLSPMAGGAGTAELCVAVSEAGGLGFLAAGYKSGDAMMDQVEQVRVATDRPFGVNLFVPGEPADPDVVEAYRAELAPETERYGVELPEVPLDDDDDWDAKLQLLLRRPVPLVSFTFGCPGLPLVDRLHEVGTAVIVTVTDPGEAVAAVAAGADALCVQGPEAGAHRGSFVPRKPYGEGEPGLIDLLSAVGKAARVPLIASGGIGDGAAAAAARAAGAAAVQLGTAFLLTPESGTNPVHRAALRDPRYTSTTVTTAFSGRPARGLTNRFILDHVHAPVGYPAVHHLTTPIRRAAVAQGDPGGVNLWAGTAWRQAAERPAAEVVREIGEAFA</sequence>
<gene>
    <name evidence="10" type="ORF">AB0I59_03605</name>
</gene>
<evidence type="ECO:0000256" key="5">
    <source>
        <dbReference type="ARBA" id="ARBA00022643"/>
    </source>
</evidence>
<comment type="similarity">
    <text evidence="2">Belongs to the nitronate monooxygenase family. NMO class I subfamily.</text>
</comment>
<keyword evidence="11" id="KW-1185">Reference proteome</keyword>
<dbReference type="EMBL" id="JBFALK010000002">
    <property type="protein sequence ID" value="MEV0967696.1"/>
    <property type="molecule type" value="Genomic_DNA"/>
</dbReference>
<dbReference type="Proteomes" id="UP001551675">
    <property type="component" value="Unassembled WGS sequence"/>
</dbReference>
<dbReference type="RefSeq" id="WP_358129633.1">
    <property type="nucleotide sequence ID" value="NZ_JBFALK010000002.1"/>
</dbReference>
<evidence type="ECO:0000313" key="10">
    <source>
        <dbReference type="EMBL" id="MEV0967696.1"/>
    </source>
</evidence>
<evidence type="ECO:0000256" key="4">
    <source>
        <dbReference type="ARBA" id="ARBA00022630"/>
    </source>
</evidence>
<proteinExistence type="inferred from homology"/>
<dbReference type="InterPro" id="IPR004136">
    <property type="entry name" value="NMO"/>
</dbReference>
<evidence type="ECO:0000256" key="3">
    <source>
        <dbReference type="ARBA" id="ARBA00022575"/>
    </source>
</evidence>
<evidence type="ECO:0000256" key="2">
    <source>
        <dbReference type="ARBA" id="ARBA00009881"/>
    </source>
</evidence>
<reference evidence="10 11" key="1">
    <citation type="submission" date="2024-06" db="EMBL/GenBank/DDBJ databases">
        <title>The Natural Products Discovery Center: Release of the First 8490 Sequenced Strains for Exploring Actinobacteria Biosynthetic Diversity.</title>
        <authorList>
            <person name="Kalkreuter E."/>
            <person name="Kautsar S.A."/>
            <person name="Yang D."/>
            <person name="Bader C.D."/>
            <person name="Teijaro C.N."/>
            <person name="Fluegel L."/>
            <person name="Davis C.M."/>
            <person name="Simpson J.R."/>
            <person name="Lauterbach L."/>
            <person name="Steele A.D."/>
            <person name="Gui C."/>
            <person name="Meng S."/>
            <person name="Li G."/>
            <person name="Viehrig K."/>
            <person name="Ye F."/>
            <person name="Su P."/>
            <person name="Kiefer A.F."/>
            <person name="Nichols A."/>
            <person name="Cepeda A.J."/>
            <person name="Yan W."/>
            <person name="Fan B."/>
            <person name="Jiang Y."/>
            <person name="Adhikari A."/>
            <person name="Zheng C.-J."/>
            <person name="Schuster L."/>
            <person name="Cowan T.M."/>
            <person name="Smanski M.J."/>
            <person name="Chevrette M.G."/>
            <person name="De Carvalho L.P.S."/>
            <person name="Shen B."/>
        </authorList>
    </citation>
    <scope>NUCLEOTIDE SEQUENCE [LARGE SCALE GENOMIC DNA]</scope>
    <source>
        <strain evidence="10 11">NPDC050100</strain>
    </source>
</reference>
<dbReference type="PANTHER" id="PTHR42747">
    <property type="entry name" value="NITRONATE MONOOXYGENASE-RELATED"/>
    <property type="match status" value="1"/>
</dbReference>
<comment type="catalytic activity">
    <reaction evidence="9">
        <text>3 propionate 3-nitronate + 3 O2 + H2O = 3 3-oxopropanoate + 2 nitrate + nitrite + H2O2 + 3 H(+)</text>
        <dbReference type="Rhea" id="RHEA:57332"/>
        <dbReference type="ChEBI" id="CHEBI:15377"/>
        <dbReference type="ChEBI" id="CHEBI:15378"/>
        <dbReference type="ChEBI" id="CHEBI:15379"/>
        <dbReference type="ChEBI" id="CHEBI:16240"/>
        <dbReference type="ChEBI" id="CHEBI:16301"/>
        <dbReference type="ChEBI" id="CHEBI:17632"/>
        <dbReference type="ChEBI" id="CHEBI:33190"/>
        <dbReference type="ChEBI" id="CHEBI:136067"/>
    </reaction>
</comment>
<keyword evidence="6" id="KW-0560">Oxidoreductase</keyword>
<keyword evidence="5" id="KW-0288">FMN</keyword>
<dbReference type="SUPFAM" id="SSF51412">
    <property type="entry name" value="Inosine monophosphate dehydrogenase (IMPDH)"/>
    <property type="match status" value="1"/>
</dbReference>
<evidence type="ECO:0000256" key="7">
    <source>
        <dbReference type="ARBA" id="ARBA00023033"/>
    </source>
</evidence>
<name>A0ABV3G8D6_MICGL</name>
<evidence type="ECO:0000256" key="8">
    <source>
        <dbReference type="ARBA" id="ARBA00031155"/>
    </source>
</evidence>
<dbReference type="Pfam" id="PF03060">
    <property type="entry name" value="NMO"/>
    <property type="match status" value="1"/>
</dbReference>
<organism evidence="10 11">
    <name type="scientific">Microtetraspora glauca</name>
    <dbReference type="NCBI Taxonomy" id="1996"/>
    <lineage>
        <taxon>Bacteria</taxon>
        <taxon>Bacillati</taxon>
        <taxon>Actinomycetota</taxon>
        <taxon>Actinomycetes</taxon>
        <taxon>Streptosporangiales</taxon>
        <taxon>Streptosporangiaceae</taxon>
        <taxon>Microtetraspora</taxon>
    </lineage>
</organism>
<evidence type="ECO:0000256" key="9">
    <source>
        <dbReference type="ARBA" id="ARBA00049401"/>
    </source>
</evidence>
<evidence type="ECO:0000256" key="1">
    <source>
        <dbReference type="ARBA" id="ARBA00001917"/>
    </source>
</evidence>
<protein>
    <recommendedName>
        <fullName evidence="8">Propionate 3-nitronate monooxygenase</fullName>
    </recommendedName>
</protein>
<dbReference type="PANTHER" id="PTHR42747:SF3">
    <property type="entry name" value="NITRONATE MONOOXYGENASE-RELATED"/>
    <property type="match status" value="1"/>
</dbReference>
<dbReference type="CDD" id="cd04730">
    <property type="entry name" value="NPD_like"/>
    <property type="match status" value="1"/>
</dbReference>
<keyword evidence="3" id="KW-0216">Detoxification</keyword>
<evidence type="ECO:0000256" key="6">
    <source>
        <dbReference type="ARBA" id="ARBA00023002"/>
    </source>
</evidence>
<dbReference type="InterPro" id="IPR013785">
    <property type="entry name" value="Aldolase_TIM"/>
</dbReference>
<dbReference type="GO" id="GO:0004497">
    <property type="term" value="F:monooxygenase activity"/>
    <property type="evidence" value="ECO:0007669"/>
    <property type="project" value="UniProtKB-KW"/>
</dbReference>